<reference evidence="3 4" key="1">
    <citation type="submission" date="2019-04" db="EMBL/GenBank/DDBJ databases">
        <title>Genome sequence of Pelagicola litoralis CL-ES2.</title>
        <authorList>
            <person name="Cao J."/>
        </authorList>
    </citation>
    <scope>NUCLEOTIDE SEQUENCE [LARGE SCALE GENOMIC DNA]</scope>
    <source>
        <strain evidence="3 4">CL-ES2</strain>
    </source>
</reference>
<dbReference type="InterPro" id="IPR003099">
    <property type="entry name" value="Prephen_DH"/>
</dbReference>
<dbReference type="SUPFAM" id="SSF48179">
    <property type="entry name" value="6-phosphogluconate dehydrogenase C-terminal domain-like"/>
    <property type="match status" value="1"/>
</dbReference>
<dbReference type="Proteomes" id="UP000306575">
    <property type="component" value="Unassembled WGS sequence"/>
</dbReference>
<dbReference type="GO" id="GO:0004665">
    <property type="term" value="F:prephenate dehydrogenase (NADP+) activity"/>
    <property type="evidence" value="ECO:0007669"/>
    <property type="project" value="InterPro"/>
</dbReference>
<dbReference type="GO" id="GO:0070403">
    <property type="term" value="F:NAD+ binding"/>
    <property type="evidence" value="ECO:0007669"/>
    <property type="project" value="InterPro"/>
</dbReference>
<proteinExistence type="predicted"/>
<name>A0A4V6F250_9RHOB</name>
<dbReference type="GO" id="GO:0006571">
    <property type="term" value="P:tyrosine biosynthetic process"/>
    <property type="evidence" value="ECO:0007669"/>
    <property type="project" value="InterPro"/>
</dbReference>
<protein>
    <submittedName>
        <fullName evidence="3">Prephenate dehydrogenase</fullName>
    </submittedName>
</protein>
<evidence type="ECO:0000259" key="2">
    <source>
        <dbReference type="PROSITE" id="PS51176"/>
    </source>
</evidence>
<dbReference type="Pfam" id="PF02153">
    <property type="entry name" value="PDH_N"/>
    <property type="match status" value="1"/>
</dbReference>
<dbReference type="InterPro" id="IPR036291">
    <property type="entry name" value="NAD(P)-bd_dom_sf"/>
</dbReference>
<gene>
    <name evidence="3" type="ORF">FAP39_04800</name>
</gene>
<dbReference type="SUPFAM" id="SSF51735">
    <property type="entry name" value="NAD(P)-binding Rossmann-fold domains"/>
    <property type="match status" value="1"/>
</dbReference>
<organism evidence="3 4">
    <name type="scientific">Shimia litoralis</name>
    <dbReference type="NCBI Taxonomy" id="420403"/>
    <lineage>
        <taxon>Bacteria</taxon>
        <taxon>Pseudomonadati</taxon>
        <taxon>Pseudomonadota</taxon>
        <taxon>Alphaproteobacteria</taxon>
        <taxon>Rhodobacterales</taxon>
        <taxon>Roseobacteraceae</taxon>
    </lineage>
</organism>
<feature type="domain" description="Prephenate/arogenate dehydrogenase" evidence="2">
    <location>
        <begin position="9"/>
        <end position="253"/>
    </location>
</feature>
<dbReference type="AlphaFoldDB" id="A0A4V6F250"/>
<comment type="caution">
    <text evidence="3">The sequence shown here is derived from an EMBL/GenBank/DDBJ whole genome shotgun (WGS) entry which is preliminary data.</text>
</comment>
<sequence>MVVELLERQRLGIVGFGAFGRLVAEVLGPHFDLKVHDPAYTHATLADGSDIAMGPLQDIARCDVVVLAVPVAAMRGLCLELGPMLAEGTLLVDVGSVKMHPMAIMVELIPAHIEIVGTHPLFGPQSIGNTVAGKKIALCPVRGTRWRWVSAFLRRLGLDVIVTTAREHDQELATVQGLTHLIAKVIVEMGPLPDRMTTASFDCLVDAVNMVKDDSAAVLDAIEASNPYAADVRDTFFERAAHLRGQFDAQSTP</sequence>
<dbReference type="PANTHER" id="PTHR21363:SF0">
    <property type="entry name" value="PREPHENATE DEHYDROGENASE [NADP(+)]"/>
    <property type="match status" value="1"/>
</dbReference>
<dbReference type="Gene3D" id="3.40.50.720">
    <property type="entry name" value="NAD(P)-binding Rossmann-like Domain"/>
    <property type="match status" value="1"/>
</dbReference>
<dbReference type="GO" id="GO:0008977">
    <property type="term" value="F:prephenate dehydrogenase (NAD+) activity"/>
    <property type="evidence" value="ECO:0007669"/>
    <property type="project" value="InterPro"/>
</dbReference>
<evidence type="ECO:0000313" key="4">
    <source>
        <dbReference type="Proteomes" id="UP000306575"/>
    </source>
</evidence>
<dbReference type="PANTHER" id="PTHR21363">
    <property type="entry name" value="PREPHENATE DEHYDROGENASE"/>
    <property type="match status" value="1"/>
</dbReference>
<dbReference type="InterPro" id="IPR008927">
    <property type="entry name" value="6-PGluconate_DH-like_C_sf"/>
</dbReference>
<dbReference type="EMBL" id="SULI01000003">
    <property type="protein sequence ID" value="TKZ21921.1"/>
    <property type="molecule type" value="Genomic_DNA"/>
</dbReference>
<keyword evidence="4" id="KW-1185">Reference proteome</keyword>
<evidence type="ECO:0000256" key="1">
    <source>
        <dbReference type="ARBA" id="ARBA00023002"/>
    </source>
</evidence>
<accession>A0A4V6F250</accession>
<keyword evidence="1" id="KW-0560">Oxidoreductase</keyword>
<dbReference type="InterPro" id="IPR050812">
    <property type="entry name" value="Preph/Arog_dehydrog"/>
</dbReference>
<dbReference type="PROSITE" id="PS51176">
    <property type="entry name" value="PDH_ADH"/>
    <property type="match status" value="1"/>
</dbReference>
<evidence type="ECO:0000313" key="3">
    <source>
        <dbReference type="EMBL" id="TKZ21921.1"/>
    </source>
</evidence>
<dbReference type="InterPro" id="IPR046826">
    <property type="entry name" value="PDH_N"/>
</dbReference>
<dbReference type="OrthoDB" id="9800497at2"/>